<dbReference type="GO" id="GO:0035556">
    <property type="term" value="P:intracellular signal transduction"/>
    <property type="evidence" value="ECO:0007669"/>
    <property type="project" value="InterPro"/>
</dbReference>
<keyword evidence="5" id="KW-1185">Reference proteome</keyword>
<dbReference type="CDD" id="cd12887">
    <property type="entry name" value="SPRY_NHR_like"/>
    <property type="match status" value="1"/>
</dbReference>
<sequence length="281" mass="31539">MPTTRFHPYHGQNIRLSNDDMVAYRETSFAHALVFSEKPLLPGEIFLLEIEKTERGWSGHLRVGLTQLCLADHFELPQYALPDLANMGRSWISAVTKTHNRMFTSNNQTSQEDPSSHETVLGSTDVILTPRGKVHRSMLQPSCRAAYRERNVRDRLGPRDGPGIGGGGDGFTQDSILPTDVGSRIGIMFKVTNNEARMHFIFNGEDQGPSDDVIPYRKGPLFAVVDVYGTTKQVRIVQLYGVTTLQNACRDRILQLIAKKDISSLPLPKKILQFLSYEIEL</sequence>
<dbReference type="SMART" id="SM00969">
    <property type="entry name" value="SOCS_box"/>
    <property type="match status" value="1"/>
</dbReference>
<dbReference type="InterPro" id="IPR036036">
    <property type="entry name" value="SOCS_box-like_dom_sf"/>
</dbReference>
<organism evidence="4 5">
    <name type="scientific">Littorina saxatilis</name>
    <dbReference type="NCBI Taxonomy" id="31220"/>
    <lineage>
        <taxon>Eukaryota</taxon>
        <taxon>Metazoa</taxon>
        <taxon>Spiralia</taxon>
        <taxon>Lophotrochozoa</taxon>
        <taxon>Mollusca</taxon>
        <taxon>Gastropoda</taxon>
        <taxon>Caenogastropoda</taxon>
        <taxon>Littorinimorpha</taxon>
        <taxon>Littorinoidea</taxon>
        <taxon>Littorinidae</taxon>
        <taxon>Littorina</taxon>
    </lineage>
</organism>
<gene>
    <name evidence="4" type="ORF">V1264_000092</name>
</gene>
<evidence type="ECO:0000259" key="2">
    <source>
        <dbReference type="PROSITE" id="PS50225"/>
    </source>
</evidence>
<protein>
    <recommendedName>
        <fullName evidence="6">Neuralized-like protein 2</fullName>
    </recommendedName>
</protein>
<dbReference type="SUPFAM" id="SSF158235">
    <property type="entry name" value="SOCS box-like"/>
    <property type="match status" value="1"/>
</dbReference>
<dbReference type="Gene3D" id="2.60.120.920">
    <property type="match status" value="1"/>
</dbReference>
<evidence type="ECO:0000259" key="3">
    <source>
        <dbReference type="PROSITE" id="PS51065"/>
    </source>
</evidence>
<feature type="domain" description="NHR" evidence="3">
    <location>
        <begin position="3"/>
        <end position="239"/>
    </location>
</feature>
<dbReference type="InterPro" id="IPR043136">
    <property type="entry name" value="B30.2/SPRY_sf"/>
</dbReference>
<dbReference type="AlphaFoldDB" id="A0AAN9BYM8"/>
<reference evidence="4 5" key="1">
    <citation type="submission" date="2024-02" db="EMBL/GenBank/DDBJ databases">
        <title>Chromosome-scale genome assembly of the rough periwinkle Littorina saxatilis.</title>
        <authorList>
            <person name="De Jode A."/>
            <person name="Faria R."/>
            <person name="Formenti G."/>
            <person name="Sims Y."/>
            <person name="Smith T.P."/>
            <person name="Tracey A."/>
            <person name="Wood J.M.D."/>
            <person name="Zagrodzka Z.B."/>
            <person name="Johannesson K."/>
            <person name="Butlin R.K."/>
            <person name="Leder E.H."/>
        </authorList>
    </citation>
    <scope>NUCLEOTIDE SEQUENCE [LARGE SCALE GENOMIC DNA]</scope>
    <source>
        <strain evidence="4">Snail1</strain>
        <tissue evidence="4">Muscle</tissue>
    </source>
</reference>
<dbReference type="Gene3D" id="1.10.750.20">
    <property type="entry name" value="SOCS box"/>
    <property type="match status" value="1"/>
</dbReference>
<dbReference type="FunFam" id="2.60.120.920:FF:000074">
    <property type="entry name" value="Neuralized protein 2"/>
    <property type="match status" value="1"/>
</dbReference>
<evidence type="ECO:0008006" key="6">
    <source>
        <dbReference type="Google" id="ProtNLM"/>
    </source>
</evidence>
<dbReference type="EMBL" id="JBAMIC010000001">
    <property type="protein sequence ID" value="KAK7113946.1"/>
    <property type="molecule type" value="Genomic_DNA"/>
</dbReference>
<proteinExistence type="predicted"/>
<dbReference type="PANTHER" id="PTHR12429">
    <property type="entry name" value="NEURALIZED"/>
    <property type="match status" value="1"/>
</dbReference>
<feature type="compositionally biased region" description="Gly residues" evidence="1">
    <location>
        <begin position="160"/>
        <end position="170"/>
    </location>
</feature>
<evidence type="ECO:0000256" key="1">
    <source>
        <dbReference type="SAM" id="MobiDB-lite"/>
    </source>
</evidence>
<name>A0AAN9BYM8_9CAEN</name>
<dbReference type="InterPro" id="IPR037962">
    <property type="entry name" value="Neuralized"/>
</dbReference>
<dbReference type="PROSITE" id="PS50225">
    <property type="entry name" value="SOCS"/>
    <property type="match status" value="1"/>
</dbReference>
<dbReference type="GO" id="GO:0061630">
    <property type="term" value="F:ubiquitin protein ligase activity"/>
    <property type="evidence" value="ECO:0007669"/>
    <property type="project" value="TreeGrafter"/>
</dbReference>
<evidence type="ECO:0000313" key="4">
    <source>
        <dbReference type="EMBL" id="KAK7113946.1"/>
    </source>
</evidence>
<dbReference type="PROSITE" id="PS51065">
    <property type="entry name" value="NHR"/>
    <property type="match status" value="1"/>
</dbReference>
<dbReference type="Proteomes" id="UP001374579">
    <property type="component" value="Unassembled WGS sequence"/>
</dbReference>
<dbReference type="PANTHER" id="PTHR12429:SF8">
    <property type="entry name" value="NEURALIZED-LIKE PROTEIN 2"/>
    <property type="match status" value="1"/>
</dbReference>
<comment type="caution">
    <text evidence="4">The sequence shown here is derived from an EMBL/GenBank/DDBJ whole genome shotgun (WGS) entry which is preliminary data.</text>
</comment>
<dbReference type="Pfam" id="PF07525">
    <property type="entry name" value="SOCS_box"/>
    <property type="match status" value="1"/>
</dbReference>
<dbReference type="SMART" id="SM00588">
    <property type="entry name" value="NEUZ"/>
    <property type="match status" value="1"/>
</dbReference>
<dbReference type="InterPro" id="IPR006573">
    <property type="entry name" value="NHR_dom"/>
</dbReference>
<feature type="domain" description="SOCS box" evidence="2">
    <location>
        <begin position="242"/>
        <end position="277"/>
    </location>
</feature>
<accession>A0AAN9BYM8</accession>
<dbReference type="CDD" id="cd03717">
    <property type="entry name" value="SOCS_SOCS_like"/>
    <property type="match status" value="1"/>
</dbReference>
<evidence type="ECO:0000313" key="5">
    <source>
        <dbReference type="Proteomes" id="UP001374579"/>
    </source>
</evidence>
<dbReference type="InterPro" id="IPR001496">
    <property type="entry name" value="SOCS_box"/>
</dbReference>
<feature type="region of interest" description="Disordered" evidence="1">
    <location>
        <begin position="154"/>
        <end position="175"/>
    </location>
</feature>
<dbReference type="Pfam" id="PF07177">
    <property type="entry name" value="Neuralized"/>
    <property type="match status" value="1"/>
</dbReference>